<protein>
    <submittedName>
        <fullName evidence="6">Polyprenol monophosphomannose synthase</fullName>
    </submittedName>
</protein>
<gene>
    <name evidence="6" type="ORF">GCM10022288_25800</name>
</gene>
<dbReference type="PANTHER" id="PTHR43398">
    <property type="entry name" value="DOLICHOL-PHOSPHATE MANNOSYLTRANSFERASE SUBUNIT 1"/>
    <property type="match status" value="1"/>
</dbReference>
<accession>A0ABP8AXT8</accession>
<organism evidence="6 7">
    <name type="scientific">Gryllotalpicola kribbensis</name>
    <dbReference type="NCBI Taxonomy" id="993084"/>
    <lineage>
        <taxon>Bacteria</taxon>
        <taxon>Bacillati</taxon>
        <taxon>Actinomycetota</taxon>
        <taxon>Actinomycetes</taxon>
        <taxon>Micrococcales</taxon>
        <taxon>Microbacteriaceae</taxon>
        <taxon>Gryllotalpicola</taxon>
    </lineage>
</organism>
<dbReference type="InterPro" id="IPR001173">
    <property type="entry name" value="Glyco_trans_2-like"/>
</dbReference>
<keyword evidence="3" id="KW-0808">Transferase</keyword>
<evidence type="ECO:0000313" key="7">
    <source>
        <dbReference type="Proteomes" id="UP001500213"/>
    </source>
</evidence>
<comment type="similarity">
    <text evidence="1">Belongs to the glycosyltransferase 2 family.</text>
</comment>
<reference evidence="7" key="1">
    <citation type="journal article" date="2019" name="Int. J. Syst. Evol. Microbiol.">
        <title>The Global Catalogue of Microorganisms (GCM) 10K type strain sequencing project: providing services to taxonomists for standard genome sequencing and annotation.</title>
        <authorList>
            <consortium name="The Broad Institute Genomics Platform"/>
            <consortium name="The Broad Institute Genome Sequencing Center for Infectious Disease"/>
            <person name="Wu L."/>
            <person name="Ma J."/>
        </authorList>
    </citation>
    <scope>NUCLEOTIDE SEQUENCE [LARGE SCALE GENOMIC DNA]</scope>
    <source>
        <strain evidence="7">JCM 17593</strain>
    </source>
</reference>
<feature type="region of interest" description="Disordered" evidence="4">
    <location>
        <begin position="246"/>
        <end position="273"/>
    </location>
</feature>
<proteinExistence type="inferred from homology"/>
<dbReference type="Gene3D" id="3.90.550.10">
    <property type="entry name" value="Spore Coat Polysaccharide Biosynthesis Protein SpsA, Chain A"/>
    <property type="match status" value="1"/>
</dbReference>
<dbReference type="InterPro" id="IPR039528">
    <property type="entry name" value="DPM1-like"/>
</dbReference>
<evidence type="ECO:0000256" key="1">
    <source>
        <dbReference type="ARBA" id="ARBA00006739"/>
    </source>
</evidence>
<sequence>MVGKAGAVAIVVMPTYNEAENLRQTATRLRQAAPSVHLLVVDDASPDGTGRIADSLAAADPHIHVLHRTVKDGLGAAYRAGMDWALHQGYDLIIEMDADGSHQPEQLPALLARILDTGADIVVGSRWIPGGRTVNWPLSRRLISRTGSAYARTALRLKARDVTSGYRVYTRRALETIGVQRLSSQGYCFQIDMLRHAAAAGLHIAEEPITFVERQHGASKMTPGIVAEAMIRVTAWALRRPPAAIRDRARREQGSQGIRDDISVLRTSPDEGR</sequence>
<evidence type="ECO:0000256" key="3">
    <source>
        <dbReference type="ARBA" id="ARBA00022679"/>
    </source>
</evidence>
<evidence type="ECO:0000256" key="4">
    <source>
        <dbReference type="SAM" id="MobiDB-lite"/>
    </source>
</evidence>
<dbReference type="InterPro" id="IPR029044">
    <property type="entry name" value="Nucleotide-diphossugar_trans"/>
</dbReference>
<dbReference type="Proteomes" id="UP001500213">
    <property type="component" value="Unassembled WGS sequence"/>
</dbReference>
<evidence type="ECO:0000259" key="5">
    <source>
        <dbReference type="Pfam" id="PF00535"/>
    </source>
</evidence>
<keyword evidence="2" id="KW-0328">Glycosyltransferase</keyword>
<feature type="domain" description="Glycosyltransferase 2-like" evidence="5">
    <location>
        <begin position="11"/>
        <end position="177"/>
    </location>
</feature>
<dbReference type="SUPFAM" id="SSF53448">
    <property type="entry name" value="Nucleotide-diphospho-sugar transferases"/>
    <property type="match status" value="1"/>
</dbReference>
<dbReference type="CDD" id="cd06442">
    <property type="entry name" value="DPM1_like"/>
    <property type="match status" value="1"/>
</dbReference>
<comment type="caution">
    <text evidence="6">The sequence shown here is derived from an EMBL/GenBank/DDBJ whole genome shotgun (WGS) entry which is preliminary data.</text>
</comment>
<name>A0ABP8AXT8_9MICO</name>
<dbReference type="PANTHER" id="PTHR43398:SF1">
    <property type="entry name" value="DOLICHOL-PHOSPHATE MANNOSYLTRANSFERASE SUBUNIT 1"/>
    <property type="match status" value="1"/>
</dbReference>
<evidence type="ECO:0000256" key="2">
    <source>
        <dbReference type="ARBA" id="ARBA00022676"/>
    </source>
</evidence>
<dbReference type="Pfam" id="PF00535">
    <property type="entry name" value="Glycos_transf_2"/>
    <property type="match status" value="1"/>
</dbReference>
<evidence type="ECO:0000313" key="6">
    <source>
        <dbReference type="EMBL" id="GAA4192868.1"/>
    </source>
</evidence>
<dbReference type="EMBL" id="BAABBX010000016">
    <property type="protein sequence ID" value="GAA4192868.1"/>
    <property type="molecule type" value="Genomic_DNA"/>
</dbReference>
<keyword evidence="7" id="KW-1185">Reference proteome</keyword>